<dbReference type="InParanoid" id="A0A146GBW8"/>
<feature type="transmembrane region" description="Helical" evidence="1">
    <location>
        <begin position="20"/>
        <end position="37"/>
    </location>
</feature>
<name>A0A146GBW8_TERSA</name>
<keyword evidence="3" id="KW-1185">Reference proteome</keyword>
<keyword evidence="1" id="KW-0472">Membrane</keyword>
<keyword evidence="1" id="KW-1133">Transmembrane helix</keyword>
<evidence type="ECO:0000256" key="1">
    <source>
        <dbReference type="SAM" id="Phobius"/>
    </source>
</evidence>
<keyword evidence="1" id="KW-0812">Transmembrane</keyword>
<gene>
    <name evidence="2" type="ORF">TSACC_22729</name>
</gene>
<dbReference type="RefSeq" id="WP_153811440.1">
    <property type="nucleotide sequence ID" value="NZ_BDCO01000002.1"/>
</dbReference>
<dbReference type="STRING" id="690879.TSACC_22729"/>
<protein>
    <submittedName>
        <fullName evidence="2">Uncharacterized protein</fullName>
    </submittedName>
</protein>
<reference evidence="3" key="1">
    <citation type="journal article" date="2017" name="Genome Announc.">
        <title>Draft Genome Sequence of Terrimicrobium sacchariphilum NM-5T, a Facultative Anaerobic Soil Bacterium of the Class Spartobacteria.</title>
        <authorList>
            <person name="Qiu Y.L."/>
            <person name="Tourlousse D.M."/>
            <person name="Matsuura N."/>
            <person name="Ohashi A."/>
            <person name="Sekiguchi Y."/>
        </authorList>
    </citation>
    <scope>NUCLEOTIDE SEQUENCE [LARGE SCALE GENOMIC DNA]</scope>
    <source>
        <strain evidence="3">NM-5</strain>
    </source>
</reference>
<evidence type="ECO:0000313" key="2">
    <source>
        <dbReference type="EMBL" id="GAT34304.1"/>
    </source>
</evidence>
<dbReference type="AlphaFoldDB" id="A0A146GBW8"/>
<evidence type="ECO:0000313" key="3">
    <source>
        <dbReference type="Proteomes" id="UP000076023"/>
    </source>
</evidence>
<organism evidence="2 3">
    <name type="scientific">Terrimicrobium sacchariphilum</name>
    <dbReference type="NCBI Taxonomy" id="690879"/>
    <lineage>
        <taxon>Bacteria</taxon>
        <taxon>Pseudomonadati</taxon>
        <taxon>Verrucomicrobiota</taxon>
        <taxon>Terrimicrobiia</taxon>
        <taxon>Terrimicrobiales</taxon>
        <taxon>Terrimicrobiaceae</taxon>
        <taxon>Terrimicrobium</taxon>
    </lineage>
</organism>
<dbReference type="Proteomes" id="UP000076023">
    <property type="component" value="Unassembled WGS sequence"/>
</dbReference>
<dbReference type="EMBL" id="BDCO01000002">
    <property type="protein sequence ID" value="GAT34304.1"/>
    <property type="molecule type" value="Genomic_DNA"/>
</dbReference>
<comment type="caution">
    <text evidence="2">The sequence shown here is derived from an EMBL/GenBank/DDBJ whole genome shotgun (WGS) entry which is preliminary data.</text>
</comment>
<proteinExistence type="predicted"/>
<dbReference type="OrthoDB" id="193078at2"/>
<accession>A0A146GBW8</accession>
<dbReference type="PROSITE" id="PS51257">
    <property type="entry name" value="PROKAR_LIPOPROTEIN"/>
    <property type="match status" value="1"/>
</dbReference>
<sequence length="122" mass="13814">MSTNRRKEVNQIQLGPLFKWLTLAVMIGGCGLLFVYVKNQQHTLGQETRKVELQMREVRAYNEVLLAKISQLSSRPALQRKLEQTMVALVPIQDNSIARLVPPVTVGSEGLLRTAANERYRP</sequence>